<dbReference type="Pfam" id="PF00188">
    <property type="entry name" value="CAP"/>
    <property type="match status" value="1"/>
</dbReference>
<dbReference type="PANTHER" id="PTHR10334">
    <property type="entry name" value="CYSTEINE-RICH SECRETORY PROTEIN-RELATED"/>
    <property type="match status" value="1"/>
</dbReference>
<gene>
    <name evidence="4" type="ORF">QYE76_000414</name>
</gene>
<dbReference type="AlphaFoldDB" id="A0AAD8RJ79"/>
<dbReference type="GO" id="GO:0005576">
    <property type="term" value="C:extracellular region"/>
    <property type="evidence" value="ECO:0007669"/>
    <property type="project" value="InterPro"/>
</dbReference>
<dbReference type="CDD" id="cd05381">
    <property type="entry name" value="CAP_PR-1"/>
    <property type="match status" value="1"/>
</dbReference>
<evidence type="ECO:0000313" key="5">
    <source>
        <dbReference type="Proteomes" id="UP001231189"/>
    </source>
</evidence>
<dbReference type="SMART" id="SM00198">
    <property type="entry name" value="SCP"/>
    <property type="match status" value="1"/>
</dbReference>
<dbReference type="FunFam" id="3.40.33.10:FF:000004">
    <property type="entry name" value="CAP, cysteine-rich secretory protein, antigen 5"/>
    <property type="match status" value="1"/>
</dbReference>
<dbReference type="EMBL" id="JAUUTY010000005">
    <property type="protein sequence ID" value="KAK1626099.1"/>
    <property type="molecule type" value="Genomic_DNA"/>
</dbReference>
<proteinExistence type="predicted"/>
<feature type="region of interest" description="Disordered" evidence="1">
    <location>
        <begin position="115"/>
        <end position="212"/>
    </location>
</feature>
<dbReference type="InterPro" id="IPR018244">
    <property type="entry name" value="Allrgn_V5/Tpx1_CS"/>
</dbReference>
<evidence type="ECO:0000256" key="2">
    <source>
        <dbReference type="SAM" id="SignalP"/>
    </source>
</evidence>
<dbReference type="PROSITE" id="PS51257">
    <property type="entry name" value="PROKAR_LIPOPROTEIN"/>
    <property type="match status" value="1"/>
</dbReference>
<organism evidence="4 5">
    <name type="scientific">Lolium multiflorum</name>
    <name type="common">Italian ryegrass</name>
    <name type="synonym">Lolium perenne subsp. multiflorum</name>
    <dbReference type="NCBI Taxonomy" id="4521"/>
    <lineage>
        <taxon>Eukaryota</taxon>
        <taxon>Viridiplantae</taxon>
        <taxon>Streptophyta</taxon>
        <taxon>Embryophyta</taxon>
        <taxon>Tracheophyta</taxon>
        <taxon>Spermatophyta</taxon>
        <taxon>Magnoliopsida</taxon>
        <taxon>Liliopsida</taxon>
        <taxon>Poales</taxon>
        <taxon>Poaceae</taxon>
        <taxon>BOP clade</taxon>
        <taxon>Pooideae</taxon>
        <taxon>Poodae</taxon>
        <taxon>Poeae</taxon>
        <taxon>Poeae Chloroplast Group 2 (Poeae type)</taxon>
        <taxon>Loliodinae</taxon>
        <taxon>Loliinae</taxon>
        <taxon>Lolium</taxon>
    </lineage>
</organism>
<feature type="region of interest" description="Disordered" evidence="1">
    <location>
        <begin position="78"/>
        <end position="99"/>
    </location>
</feature>
<dbReference type="PRINTS" id="PR00837">
    <property type="entry name" value="V5TPXLIKE"/>
</dbReference>
<feature type="chain" id="PRO_5042009357" description="SCP domain-containing protein" evidence="2">
    <location>
        <begin position="28"/>
        <end position="350"/>
    </location>
</feature>
<evidence type="ECO:0000256" key="1">
    <source>
        <dbReference type="SAM" id="MobiDB-lite"/>
    </source>
</evidence>
<evidence type="ECO:0000259" key="3">
    <source>
        <dbReference type="SMART" id="SM00198"/>
    </source>
</evidence>
<protein>
    <recommendedName>
        <fullName evidence="3">SCP domain-containing protein</fullName>
    </recommendedName>
</protein>
<keyword evidence="2" id="KW-0732">Signal</keyword>
<dbReference type="SUPFAM" id="SSF55797">
    <property type="entry name" value="PR-1-like"/>
    <property type="match status" value="1"/>
</dbReference>
<feature type="domain" description="SCP" evidence="3">
    <location>
        <begin position="214"/>
        <end position="346"/>
    </location>
</feature>
<keyword evidence="5" id="KW-1185">Reference proteome</keyword>
<reference evidence="4" key="1">
    <citation type="submission" date="2023-07" db="EMBL/GenBank/DDBJ databases">
        <title>A chromosome-level genome assembly of Lolium multiflorum.</title>
        <authorList>
            <person name="Chen Y."/>
            <person name="Copetti D."/>
            <person name="Kolliker R."/>
            <person name="Studer B."/>
        </authorList>
    </citation>
    <scope>NUCLEOTIDE SEQUENCE</scope>
    <source>
        <strain evidence="4">02402/16</strain>
        <tissue evidence="4">Leaf</tissue>
    </source>
</reference>
<name>A0AAD8RJ79_LOLMU</name>
<evidence type="ECO:0000313" key="4">
    <source>
        <dbReference type="EMBL" id="KAK1626099.1"/>
    </source>
</evidence>
<feature type="signal peptide" evidence="2">
    <location>
        <begin position="1"/>
        <end position="27"/>
    </location>
</feature>
<dbReference type="Gene3D" id="3.40.33.10">
    <property type="entry name" value="CAP"/>
    <property type="match status" value="1"/>
</dbReference>
<dbReference type="InterPro" id="IPR001283">
    <property type="entry name" value="CRISP-related"/>
</dbReference>
<sequence>MHAEKLVPAVIAAVAVACLLFAGRAHGLEGYVPAAASQQVEEPLAINKNDEFLPQPELMPVPTQLFRRPGFAVYAPQRGEAPQREEETTQPGADANLAGSLDGYFRQPTMTVSEPAAEITTEPEAEPAPETTTEPAPEDEPAAPAMATKREPVTPTAPGQGDFYRTGETPTSPEPPAKPSAPASDDKSSYSGGGGGDNKQVDDDGEPVDGLSPKAIENILKEHNAFRAQEGERPLTWNATVAKYAQQYAEQRKGDCALKHSTGPYGENLMYGDGKSWTWRHTVDEWSEEKKNYHYTTNTCDAGKMCGHYTAVVWKDTTSVGCGRVTCTSGNTLMVCSYYPPGNYDGEKPY</sequence>
<dbReference type="PROSITE" id="PS01009">
    <property type="entry name" value="CRISP_1"/>
    <property type="match status" value="1"/>
</dbReference>
<dbReference type="InterPro" id="IPR014044">
    <property type="entry name" value="CAP_dom"/>
</dbReference>
<accession>A0AAD8RJ79</accession>
<dbReference type="InterPro" id="IPR035940">
    <property type="entry name" value="CAP_sf"/>
</dbReference>
<dbReference type="Proteomes" id="UP001231189">
    <property type="component" value="Unassembled WGS sequence"/>
</dbReference>
<comment type="caution">
    <text evidence="4">The sequence shown here is derived from an EMBL/GenBank/DDBJ whole genome shotgun (WGS) entry which is preliminary data.</text>
</comment>
<dbReference type="PROSITE" id="PS01010">
    <property type="entry name" value="CRISP_2"/>
    <property type="match status" value="1"/>
</dbReference>